<dbReference type="SMART" id="SM00093">
    <property type="entry name" value="SERPIN"/>
    <property type="match status" value="1"/>
</dbReference>
<keyword evidence="5" id="KW-0964">Secreted</keyword>
<evidence type="ECO:0000256" key="10">
    <source>
        <dbReference type="ARBA" id="ARBA00023322"/>
    </source>
</evidence>
<evidence type="ECO:0000256" key="13">
    <source>
        <dbReference type="ARBA" id="ARBA00033182"/>
    </source>
</evidence>
<keyword evidence="10" id="KW-0839">Vasoconstrictor</keyword>
<comment type="function">
    <text evidence="12">Is a ligand for the G-protein coupled receptor MAS1. Has vasodilator and antidiuretic effects. Has an antithrombotic effect that involves MAS1-mediated release of nitric oxide from platelets.</text>
</comment>
<protein>
    <recommendedName>
        <fullName evidence="4">Angiotensinogen</fullName>
    </recommendedName>
    <alternativeName>
        <fullName evidence="13">Serpin A8</fullName>
    </alternativeName>
</protein>
<evidence type="ECO:0000313" key="19">
    <source>
        <dbReference type="RefSeq" id="XP_030052296.1"/>
    </source>
</evidence>
<dbReference type="Proteomes" id="UP000515156">
    <property type="component" value="Chromosome 3"/>
</dbReference>
<evidence type="ECO:0000256" key="8">
    <source>
        <dbReference type="ARBA" id="ARBA00023157"/>
    </source>
</evidence>
<evidence type="ECO:0000256" key="16">
    <source>
        <dbReference type="SAM" id="SignalP"/>
    </source>
</evidence>
<evidence type="ECO:0000256" key="15">
    <source>
        <dbReference type="RuleBase" id="RU000411"/>
    </source>
</evidence>
<evidence type="ECO:0000259" key="17">
    <source>
        <dbReference type="SMART" id="SM00093"/>
    </source>
</evidence>
<organism evidence="18 19">
    <name type="scientific">Microcaecilia unicolor</name>
    <dbReference type="NCBI Taxonomy" id="1415580"/>
    <lineage>
        <taxon>Eukaryota</taxon>
        <taxon>Metazoa</taxon>
        <taxon>Chordata</taxon>
        <taxon>Craniata</taxon>
        <taxon>Vertebrata</taxon>
        <taxon>Euteleostomi</taxon>
        <taxon>Amphibia</taxon>
        <taxon>Gymnophiona</taxon>
        <taxon>Siphonopidae</taxon>
        <taxon>Microcaecilia</taxon>
    </lineage>
</organism>
<dbReference type="GO" id="GO:0004867">
    <property type="term" value="F:serine-type endopeptidase inhibitor activity"/>
    <property type="evidence" value="ECO:0007669"/>
    <property type="project" value="InterPro"/>
</dbReference>
<dbReference type="GO" id="GO:0005615">
    <property type="term" value="C:extracellular space"/>
    <property type="evidence" value="ECO:0007669"/>
    <property type="project" value="InterPro"/>
</dbReference>
<evidence type="ECO:0000256" key="2">
    <source>
        <dbReference type="ARBA" id="ARBA00004613"/>
    </source>
</evidence>
<evidence type="ECO:0000313" key="18">
    <source>
        <dbReference type="Proteomes" id="UP000515156"/>
    </source>
</evidence>
<dbReference type="PANTHER" id="PTHR11461:SF13">
    <property type="entry name" value="ANGIOTENSINOGEN"/>
    <property type="match status" value="1"/>
</dbReference>
<dbReference type="GO" id="GO:0042310">
    <property type="term" value="P:vasoconstriction"/>
    <property type="evidence" value="ECO:0007669"/>
    <property type="project" value="UniProtKB-KW"/>
</dbReference>
<evidence type="ECO:0000256" key="11">
    <source>
        <dbReference type="ARBA" id="ARBA00029380"/>
    </source>
</evidence>
<dbReference type="Pfam" id="PF00079">
    <property type="entry name" value="Serpin"/>
    <property type="match status" value="1"/>
</dbReference>
<feature type="domain" description="Serpin" evidence="17">
    <location>
        <begin position="100"/>
        <end position="460"/>
    </location>
</feature>
<dbReference type="InterPro" id="IPR036186">
    <property type="entry name" value="Serpin_sf"/>
</dbReference>
<dbReference type="Gene3D" id="2.30.39.10">
    <property type="entry name" value="Alpha-1-antitrypsin, domain 1"/>
    <property type="match status" value="1"/>
</dbReference>
<dbReference type="InterPro" id="IPR042185">
    <property type="entry name" value="Serpin_sf_2"/>
</dbReference>
<comment type="function">
    <text evidence="11">Stimulates aldosterone release.</text>
</comment>
<dbReference type="InterPro" id="IPR000215">
    <property type="entry name" value="Serpin_fam"/>
</dbReference>
<keyword evidence="8" id="KW-1015">Disulfide bond</keyword>
<dbReference type="InterPro" id="IPR042178">
    <property type="entry name" value="Serpin_sf_1"/>
</dbReference>
<dbReference type="GO" id="GO:0042981">
    <property type="term" value="P:regulation of apoptotic process"/>
    <property type="evidence" value="ECO:0007669"/>
    <property type="project" value="TreeGrafter"/>
</dbReference>
<comment type="function">
    <text evidence="14">Acts directly on vascular smooth muscle as a potent vasoconstrictor, affects cardiac contractility and heart rate through its action on the sympathetic nervous system, and alters renal sodium and water absorption through its ability to stimulate the zona glomerulosa cells of the adrenal cortex to synthesize and secrete aldosterone. Acts by binding to angiotensin receptors AGTR1 and AGTR2. Also binds the DEAR/FBXW7-AS1 receptor.</text>
</comment>
<keyword evidence="9" id="KW-0325">Glycoprotein</keyword>
<evidence type="ECO:0000256" key="7">
    <source>
        <dbReference type="ARBA" id="ARBA00022858"/>
    </source>
</evidence>
<dbReference type="InterPro" id="IPR000227">
    <property type="entry name" value="Angiotensinogen"/>
</dbReference>
<dbReference type="RefSeq" id="XP_030052296.1">
    <property type="nucleotide sequence ID" value="XM_030196436.1"/>
</dbReference>
<dbReference type="KEGG" id="muo:115465738"/>
<dbReference type="PRINTS" id="PR00654">
    <property type="entry name" value="ANGIOTENSNGN"/>
</dbReference>
<proteinExistence type="inferred from homology"/>
<dbReference type="AlphaFoldDB" id="A0A6P7XGJ3"/>
<evidence type="ECO:0000256" key="1">
    <source>
        <dbReference type="ARBA" id="ARBA00002747"/>
    </source>
</evidence>
<evidence type="ECO:0000256" key="9">
    <source>
        <dbReference type="ARBA" id="ARBA00023180"/>
    </source>
</evidence>
<evidence type="ECO:0000256" key="4">
    <source>
        <dbReference type="ARBA" id="ARBA00015105"/>
    </source>
</evidence>
<evidence type="ECO:0000256" key="5">
    <source>
        <dbReference type="ARBA" id="ARBA00022525"/>
    </source>
</evidence>
<evidence type="ECO:0000313" key="20">
    <source>
        <dbReference type="RefSeq" id="XP_030052297.1"/>
    </source>
</evidence>
<dbReference type="InterPro" id="IPR023796">
    <property type="entry name" value="Serpin_dom"/>
</dbReference>
<gene>
    <name evidence="19 20" type="primary">AGT</name>
</gene>
<feature type="signal peptide" evidence="16">
    <location>
        <begin position="1"/>
        <end position="19"/>
    </location>
</feature>
<dbReference type="OrthoDB" id="7817921at2759"/>
<evidence type="ECO:0000256" key="12">
    <source>
        <dbReference type="ARBA" id="ARBA00029391"/>
    </source>
</evidence>
<dbReference type="RefSeq" id="XP_030052297.1">
    <property type="nucleotide sequence ID" value="XM_030196437.1"/>
</dbReference>
<dbReference type="GeneID" id="115465738"/>
<comment type="function">
    <text evidence="1">Essential component of the renin-angiotensin system (RAS), a potent regulator of blood pressure, body fluid and electrolyte homeostasis.</text>
</comment>
<comment type="subcellular location">
    <subcellularLocation>
        <location evidence="2">Secreted</location>
    </subcellularLocation>
</comment>
<keyword evidence="7" id="KW-0838">Vasoactive</keyword>
<dbReference type="PANTHER" id="PTHR11461">
    <property type="entry name" value="SERINE PROTEASE INHIBITOR, SERPIN"/>
    <property type="match status" value="1"/>
</dbReference>
<accession>A0A6P7XGJ3</accession>
<dbReference type="Gene3D" id="3.30.497.10">
    <property type="entry name" value="Antithrombin, subunit I, domain 2"/>
    <property type="match status" value="1"/>
</dbReference>
<feature type="chain" id="PRO_5044652439" description="Angiotensinogen" evidence="16">
    <location>
        <begin position="20"/>
        <end position="464"/>
    </location>
</feature>
<sequence>MTPNMILLYLTTCVILTAANRVYVHPFHFFAYNKSICDEMERQNQSTQEEKVFIPISLETSVSPDEENMKGTSSLDTESLNVKDLPSLTFLTELVQDVGFRHFNVLRKSHKCETALLSPITIYATLVSFYLGASKQTSDNLQVFLGFTTPSDCTSRVDGHKVLSALKTINGLLLSKDVDTSMKTFLFTAPGIYISEAFVHDLAPSSDALYVRSIDFTNSARARELINAFFEARTFRRSNNILTSVNPSTTTLLFASYIYFKVKVKNAFQVNEPQDFWIDSDKKISVPMISVTSMFHYDSDEKENLSVIRIPLSKHDILLLVQPIHGNKLERIESTLSRDSFQSWWSKPSKRYINLTMPKLMIKMSYDLQEILRDINLSTLLGENADFSKISDTHLKVGKVINQIHFELDGSGSEIEQPQNASEQTADTVPLEIKVKKPFLVAVFEGTSKALLFFGRVINPLSAF</sequence>
<dbReference type="CTD" id="183"/>
<keyword evidence="18" id="KW-1185">Reference proteome</keyword>
<reference evidence="19 20" key="1">
    <citation type="submission" date="2025-04" db="UniProtKB">
        <authorList>
            <consortium name="RefSeq"/>
        </authorList>
    </citation>
    <scope>IDENTIFICATION</scope>
</reference>
<comment type="similarity">
    <text evidence="3 15">Belongs to the serpin family.</text>
</comment>
<dbReference type="SUPFAM" id="SSF56574">
    <property type="entry name" value="Serpins"/>
    <property type="match status" value="1"/>
</dbReference>
<dbReference type="GO" id="GO:0003081">
    <property type="term" value="P:regulation of systemic arterial blood pressure by renin-angiotensin"/>
    <property type="evidence" value="ECO:0007669"/>
    <property type="project" value="InterPro"/>
</dbReference>
<evidence type="ECO:0000256" key="3">
    <source>
        <dbReference type="ARBA" id="ARBA00009500"/>
    </source>
</evidence>
<evidence type="ECO:0000256" key="14">
    <source>
        <dbReference type="ARBA" id="ARBA00046068"/>
    </source>
</evidence>
<name>A0A6P7XGJ3_9AMPH</name>
<keyword evidence="6 16" id="KW-0732">Signal</keyword>
<evidence type="ECO:0000256" key="6">
    <source>
        <dbReference type="ARBA" id="ARBA00022729"/>
    </source>
</evidence>